<keyword evidence="2" id="KW-0433">Leucine-rich repeat</keyword>
<dbReference type="PANTHER" id="PTHR33463">
    <property type="entry name" value="NB-ARC DOMAIN-CONTAINING PROTEIN-RELATED"/>
    <property type="match status" value="1"/>
</dbReference>
<dbReference type="AlphaFoldDB" id="A0ABD2Y283"/>
<evidence type="ECO:0000256" key="1">
    <source>
        <dbReference type="ARBA" id="ARBA00008894"/>
    </source>
</evidence>
<dbReference type="GO" id="GO:0006952">
    <property type="term" value="P:defense response"/>
    <property type="evidence" value="ECO:0007669"/>
    <property type="project" value="UniProtKB-KW"/>
</dbReference>
<comment type="similarity">
    <text evidence="1">Belongs to the disease resistance NB-LRR family.</text>
</comment>
<keyword evidence="9" id="KW-1185">Reference proteome</keyword>
<keyword evidence="3" id="KW-0547">Nucleotide-binding</keyword>
<keyword evidence="4" id="KW-0611">Plant defense</keyword>
<protein>
    <recommendedName>
        <fullName evidence="7">AAA+ ATPase domain-containing protein</fullName>
    </recommendedName>
</protein>
<dbReference type="InterPro" id="IPR003593">
    <property type="entry name" value="AAA+_ATPase"/>
</dbReference>
<dbReference type="EMBL" id="JBJUIK010000016">
    <property type="protein sequence ID" value="KAL3499803.1"/>
    <property type="molecule type" value="Genomic_DNA"/>
</dbReference>
<keyword evidence="6" id="KW-0175">Coiled coil</keyword>
<evidence type="ECO:0000313" key="8">
    <source>
        <dbReference type="EMBL" id="KAL3499803.1"/>
    </source>
</evidence>
<comment type="caution">
    <text evidence="8">The sequence shown here is derived from an EMBL/GenBank/DDBJ whole genome shotgun (WGS) entry which is preliminary data.</text>
</comment>
<dbReference type="Proteomes" id="UP001630127">
    <property type="component" value="Unassembled WGS sequence"/>
</dbReference>
<dbReference type="SMART" id="SM00382">
    <property type="entry name" value="AAA"/>
    <property type="match status" value="1"/>
</dbReference>
<dbReference type="Pfam" id="PF00931">
    <property type="entry name" value="NB-ARC"/>
    <property type="match status" value="1"/>
</dbReference>
<reference evidence="8 9" key="1">
    <citation type="submission" date="2024-11" db="EMBL/GenBank/DDBJ databases">
        <title>A near-complete genome assembly of Cinchona calisaya.</title>
        <authorList>
            <person name="Lian D.C."/>
            <person name="Zhao X.W."/>
            <person name="Wei L."/>
        </authorList>
    </citation>
    <scope>NUCLEOTIDE SEQUENCE [LARGE SCALE GENOMIC DNA]</scope>
    <source>
        <tissue evidence="8">Nenye</tissue>
    </source>
</reference>
<dbReference type="FunFam" id="3.40.50.300:FF:001091">
    <property type="entry name" value="Probable disease resistance protein At1g61300"/>
    <property type="match status" value="1"/>
</dbReference>
<evidence type="ECO:0000256" key="5">
    <source>
        <dbReference type="ARBA" id="ARBA00022840"/>
    </source>
</evidence>
<dbReference type="InterPro" id="IPR002182">
    <property type="entry name" value="NB-ARC"/>
</dbReference>
<dbReference type="InterPro" id="IPR027417">
    <property type="entry name" value="P-loop_NTPase"/>
</dbReference>
<dbReference type="PANTHER" id="PTHR33463:SF202">
    <property type="entry name" value="NB-ARC DOMAIN-CONTAINING PROTEIN"/>
    <property type="match status" value="1"/>
</dbReference>
<evidence type="ECO:0000256" key="2">
    <source>
        <dbReference type="ARBA" id="ARBA00022614"/>
    </source>
</evidence>
<feature type="domain" description="AAA+ ATPase" evidence="7">
    <location>
        <begin position="167"/>
        <end position="312"/>
    </location>
</feature>
<evidence type="ECO:0000256" key="3">
    <source>
        <dbReference type="ARBA" id="ARBA00022741"/>
    </source>
</evidence>
<evidence type="ECO:0000256" key="4">
    <source>
        <dbReference type="ARBA" id="ARBA00022821"/>
    </source>
</evidence>
<dbReference type="Gene3D" id="1.10.8.430">
    <property type="entry name" value="Helical domain of apoptotic protease-activating factors"/>
    <property type="match status" value="1"/>
</dbReference>
<evidence type="ECO:0000313" key="9">
    <source>
        <dbReference type="Proteomes" id="UP001630127"/>
    </source>
</evidence>
<sequence>MEVLAAVVGSLMTESCRIFFSSIHAKIDNFLNLQSYFTDLDKEMKGLTERRDAVNEELQAAKREGLVPRPQVQVWLRQVHQIEAEIITLKQTSGGGCCYIYCSSRKILKKAALEKLTDVKRLVQASSFPYGVAAPVIVEHLPGPSIGDQPTAAENMAKLMDLLNDDEVKRIGVWGMGGVGKTTLVKNVNNKLVSAPPTFTIIMWVTVSKRSEESSDLKRVQKEIAVRLKMDLNVNEDSADRVAIQLHERLKNEKFLLILDDVWDPIDLDTVGVPRPEAYPGTKILLTTRFLEVCGGMMTDRIFRVEILKEGEAWRLFCERAGEVATSKHVETLAKAITRECCGLPLAIIVVGASMRGKKKVEQWEDALRTLRRSEPKIRGIESQVYNPLKWSYDSLSDKGIKFCFLICCLYPEDCLIPVDELVRYWFAEGLLGENQSLEEVRSKESLH</sequence>
<evidence type="ECO:0000259" key="7">
    <source>
        <dbReference type="SMART" id="SM00382"/>
    </source>
</evidence>
<dbReference type="PRINTS" id="PR00364">
    <property type="entry name" value="DISEASERSIST"/>
</dbReference>
<organism evidence="8 9">
    <name type="scientific">Cinchona calisaya</name>
    <dbReference type="NCBI Taxonomy" id="153742"/>
    <lineage>
        <taxon>Eukaryota</taxon>
        <taxon>Viridiplantae</taxon>
        <taxon>Streptophyta</taxon>
        <taxon>Embryophyta</taxon>
        <taxon>Tracheophyta</taxon>
        <taxon>Spermatophyta</taxon>
        <taxon>Magnoliopsida</taxon>
        <taxon>eudicotyledons</taxon>
        <taxon>Gunneridae</taxon>
        <taxon>Pentapetalae</taxon>
        <taxon>asterids</taxon>
        <taxon>lamiids</taxon>
        <taxon>Gentianales</taxon>
        <taxon>Rubiaceae</taxon>
        <taxon>Cinchonoideae</taxon>
        <taxon>Cinchoneae</taxon>
        <taxon>Cinchona</taxon>
    </lineage>
</organism>
<evidence type="ECO:0000256" key="6">
    <source>
        <dbReference type="SAM" id="Coils"/>
    </source>
</evidence>
<dbReference type="SUPFAM" id="SSF52540">
    <property type="entry name" value="P-loop containing nucleoside triphosphate hydrolases"/>
    <property type="match status" value="1"/>
</dbReference>
<dbReference type="InterPro" id="IPR042197">
    <property type="entry name" value="Apaf_helical"/>
</dbReference>
<dbReference type="GO" id="GO:0005524">
    <property type="term" value="F:ATP binding"/>
    <property type="evidence" value="ECO:0007669"/>
    <property type="project" value="UniProtKB-KW"/>
</dbReference>
<dbReference type="FunFam" id="1.10.8.430:FF:000003">
    <property type="entry name" value="Probable disease resistance protein At5g66910"/>
    <property type="match status" value="1"/>
</dbReference>
<accession>A0ABD2Y283</accession>
<name>A0ABD2Y283_9GENT</name>
<feature type="coiled-coil region" evidence="6">
    <location>
        <begin position="37"/>
        <end position="64"/>
    </location>
</feature>
<dbReference type="InterPro" id="IPR050905">
    <property type="entry name" value="Plant_NBS-LRR"/>
</dbReference>
<proteinExistence type="inferred from homology"/>
<dbReference type="Gene3D" id="3.40.50.300">
    <property type="entry name" value="P-loop containing nucleotide triphosphate hydrolases"/>
    <property type="match status" value="1"/>
</dbReference>
<gene>
    <name evidence="8" type="ORF">ACH5RR_038896</name>
</gene>
<keyword evidence="5" id="KW-0067">ATP-binding</keyword>